<proteinExistence type="predicted"/>
<name>A0ABN8PCK4_9CNID</name>
<dbReference type="SUPFAM" id="SSF101898">
    <property type="entry name" value="NHL repeat"/>
    <property type="match status" value="1"/>
</dbReference>
<evidence type="ECO:0000256" key="2">
    <source>
        <dbReference type="PROSITE-ProRule" id="PRU00504"/>
    </source>
</evidence>
<dbReference type="EMBL" id="CALNXK010000065">
    <property type="protein sequence ID" value="CAH3141072.1"/>
    <property type="molecule type" value="Genomic_DNA"/>
</dbReference>
<dbReference type="Gene3D" id="2.120.10.30">
    <property type="entry name" value="TolB, C-terminal domain"/>
    <property type="match status" value="1"/>
</dbReference>
<evidence type="ECO:0000256" key="1">
    <source>
        <dbReference type="ARBA" id="ARBA00022737"/>
    </source>
</evidence>
<dbReference type="InterPro" id="IPR050952">
    <property type="entry name" value="TRIM-NHL_E3_ligases"/>
</dbReference>
<reference evidence="3 4" key="1">
    <citation type="submission" date="2022-05" db="EMBL/GenBank/DDBJ databases">
        <authorList>
            <consortium name="Genoscope - CEA"/>
            <person name="William W."/>
        </authorList>
    </citation>
    <scope>NUCLEOTIDE SEQUENCE [LARGE SCALE GENOMIC DNA]</scope>
</reference>
<accession>A0ABN8PCK4</accession>
<dbReference type="InterPro" id="IPR011042">
    <property type="entry name" value="6-blade_b-propeller_TolB-like"/>
</dbReference>
<dbReference type="PANTHER" id="PTHR24104:SF48">
    <property type="entry name" value="PROTEIN WECH"/>
    <property type="match status" value="1"/>
</dbReference>
<comment type="caution">
    <text evidence="3">The sequence shown here is derived from an EMBL/GenBank/DDBJ whole genome shotgun (WGS) entry which is preliminary data.</text>
</comment>
<dbReference type="PANTHER" id="PTHR24104">
    <property type="entry name" value="E3 UBIQUITIN-PROTEIN LIGASE NHLRC1-RELATED"/>
    <property type="match status" value="1"/>
</dbReference>
<feature type="repeat" description="NHL" evidence="2">
    <location>
        <begin position="283"/>
        <end position="327"/>
    </location>
</feature>
<dbReference type="InterPro" id="IPR001258">
    <property type="entry name" value="NHL_repeat"/>
</dbReference>
<organism evidence="3 4">
    <name type="scientific">Porites lobata</name>
    <dbReference type="NCBI Taxonomy" id="104759"/>
    <lineage>
        <taxon>Eukaryota</taxon>
        <taxon>Metazoa</taxon>
        <taxon>Cnidaria</taxon>
        <taxon>Anthozoa</taxon>
        <taxon>Hexacorallia</taxon>
        <taxon>Scleractinia</taxon>
        <taxon>Fungiina</taxon>
        <taxon>Poritidae</taxon>
        <taxon>Porites</taxon>
    </lineage>
</organism>
<dbReference type="Proteomes" id="UP001159405">
    <property type="component" value="Unassembled WGS sequence"/>
</dbReference>
<keyword evidence="1" id="KW-0677">Repeat</keyword>
<keyword evidence="4" id="KW-1185">Reference proteome</keyword>
<dbReference type="PROSITE" id="PS51125">
    <property type="entry name" value="NHL"/>
    <property type="match status" value="1"/>
</dbReference>
<evidence type="ECO:0000313" key="4">
    <source>
        <dbReference type="Proteomes" id="UP001159405"/>
    </source>
</evidence>
<evidence type="ECO:0000313" key="3">
    <source>
        <dbReference type="EMBL" id="CAH3141072.1"/>
    </source>
</evidence>
<gene>
    <name evidence="3" type="ORF">PLOB_00041560</name>
</gene>
<sequence length="557" mass="62943">MSAIVTAVLKATVGLLLKKGRDCLAKKLQEGDVTDEQFRNIIVRELDDIKSKLDGLVRKDLLTSISFFKEGIVFLSKVLDEKYYANCGPESSKVKTRNEAAEKDKSTEWLDLPSADVKTVSLSVKGQETLFAELDESGKRALADAKKRFDEARMKATEAFNNVALSTKDRILAMQYRVMSTILEKIDSPAEAIATCKLCLEELHSMPAVVKSFEVEHSGGFWSMFKKDERKDITNSVQDVNRAVARVTAAVDGVLSKQFDNWPGVTEKKINLIKDDDKVETWSFSFGHKGKGKQRLDCPTQSIATNSQGDFIIAESSFSNLKVFNQDGKLWKLLTPDPAFSLHGPIVDVVTDHLDNVYVLFKSEVHVIYSQPPMHRTFYLKEWDMYKGLSLTVNKKGDIFALVEYDTGSGYYDSIVQVYDNNGQFKYTLDKKEDWRTWKCIIAVDDGFILQRRFLPSGIDFLDALGKFRRRIYLPFDVMAVHYPTKHLITARSCYNSLKITVHETNGDFVRNIFVEKNDTVIISGMAVTPEGRIAVLCRTTEYSEDGETLQSVVHVL</sequence>
<protein>
    <submittedName>
        <fullName evidence="3">Uncharacterized protein</fullName>
    </submittedName>
</protein>